<name>A0A660SLD1_UNCT6</name>
<dbReference type="Proteomes" id="UP000271125">
    <property type="component" value="Unassembled WGS sequence"/>
</dbReference>
<reference evidence="1 2" key="1">
    <citation type="submission" date="2018-06" db="EMBL/GenBank/DDBJ databases">
        <title>Extensive metabolic versatility and redundancy in microbially diverse, dynamic hydrothermal sediments.</title>
        <authorList>
            <person name="Dombrowski N."/>
            <person name="Teske A."/>
            <person name="Baker B.J."/>
        </authorList>
    </citation>
    <scope>NUCLEOTIDE SEQUENCE [LARGE SCALE GENOMIC DNA]</scope>
    <source>
        <strain evidence="1">B10_G13</strain>
    </source>
</reference>
<sequence length="187" mass="22534">MRKIGFKILLFLLFLPIIIYSFEYAVLEKPRFDNIIFLDYYTKVNYCFDINYGWYNPFITIKDSTFTPYQNNFNNICFNSIRQHFIDENIYNDTILTTLYYGRCDNFYSTIIGGSLIRDYSLEFSGKTAFTNISDTYNNRYLFYQNIHWENRSLPITVSFNGNYYNDTLNYIVRLFGVSQNTYLDFY</sequence>
<accession>A0A660SLD1</accession>
<comment type="caution">
    <text evidence="1">The sequence shown here is derived from an EMBL/GenBank/DDBJ whole genome shotgun (WGS) entry which is preliminary data.</text>
</comment>
<gene>
    <name evidence="1" type="ORF">DRP43_03020</name>
</gene>
<evidence type="ECO:0000313" key="2">
    <source>
        <dbReference type="Proteomes" id="UP000271125"/>
    </source>
</evidence>
<proteinExistence type="predicted"/>
<organism evidence="1 2">
    <name type="scientific">candidate division TA06 bacterium</name>
    <dbReference type="NCBI Taxonomy" id="2250710"/>
    <lineage>
        <taxon>Bacteria</taxon>
        <taxon>Bacteria division TA06</taxon>
    </lineage>
</organism>
<dbReference type="EMBL" id="QNBD01000116">
    <property type="protein sequence ID" value="RKX70831.1"/>
    <property type="molecule type" value="Genomic_DNA"/>
</dbReference>
<dbReference type="AlphaFoldDB" id="A0A660SLD1"/>
<protein>
    <submittedName>
        <fullName evidence="1">Uncharacterized protein</fullName>
    </submittedName>
</protein>
<feature type="non-terminal residue" evidence="1">
    <location>
        <position position="187"/>
    </location>
</feature>
<evidence type="ECO:0000313" key="1">
    <source>
        <dbReference type="EMBL" id="RKX70831.1"/>
    </source>
</evidence>